<dbReference type="Proteomes" id="UP000727907">
    <property type="component" value="Unassembled WGS sequence"/>
</dbReference>
<accession>A0ABS6IQ00</accession>
<keyword evidence="10" id="KW-1185">Reference proteome</keyword>
<keyword evidence="5" id="KW-0547">Nucleotide-binding</keyword>
<dbReference type="NCBIfam" id="TIGR01727">
    <property type="entry name" value="oligo_HPY"/>
    <property type="match status" value="1"/>
</dbReference>
<dbReference type="SMART" id="SM00382">
    <property type="entry name" value="AAA"/>
    <property type="match status" value="1"/>
</dbReference>
<dbReference type="InterPro" id="IPR003439">
    <property type="entry name" value="ABC_transporter-like_ATP-bd"/>
</dbReference>
<keyword evidence="7" id="KW-0472">Membrane</keyword>
<evidence type="ECO:0000313" key="9">
    <source>
        <dbReference type="EMBL" id="MBU8875283.1"/>
    </source>
</evidence>
<gene>
    <name evidence="9" type="ORF">KQ910_16030</name>
</gene>
<keyword evidence="4" id="KW-1003">Cell membrane</keyword>
<evidence type="ECO:0000256" key="3">
    <source>
        <dbReference type="ARBA" id="ARBA00022448"/>
    </source>
</evidence>
<dbReference type="PANTHER" id="PTHR43297">
    <property type="entry name" value="OLIGOPEPTIDE TRANSPORT ATP-BINDING PROTEIN APPD"/>
    <property type="match status" value="1"/>
</dbReference>
<proteinExistence type="inferred from homology"/>
<dbReference type="RefSeq" id="WP_216962285.1">
    <property type="nucleotide sequence ID" value="NZ_JAHOPB010000001.1"/>
</dbReference>
<evidence type="ECO:0000256" key="7">
    <source>
        <dbReference type="ARBA" id="ARBA00023136"/>
    </source>
</evidence>
<evidence type="ECO:0000256" key="6">
    <source>
        <dbReference type="ARBA" id="ARBA00022840"/>
    </source>
</evidence>
<feature type="domain" description="ABC transporter" evidence="8">
    <location>
        <begin position="11"/>
        <end position="261"/>
    </location>
</feature>
<dbReference type="CDD" id="cd03257">
    <property type="entry name" value="ABC_NikE_OppD_transporters"/>
    <property type="match status" value="1"/>
</dbReference>
<evidence type="ECO:0000256" key="4">
    <source>
        <dbReference type="ARBA" id="ARBA00022475"/>
    </source>
</evidence>
<comment type="similarity">
    <text evidence="2">Belongs to the ABC transporter superfamily.</text>
</comment>
<protein>
    <submittedName>
        <fullName evidence="9">ABC transporter ATP-binding protein</fullName>
    </submittedName>
</protein>
<evidence type="ECO:0000256" key="5">
    <source>
        <dbReference type="ARBA" id="ARBA00022741"/>
    </source>
</evidence>
<dbReference type="PROSITE" id="PS00211">
    <property type="entry name" value="ABC_TRANSPORTER_1"/>
    <property type="match status" value="1"/>
</dbReference>
<comment type="subcellular location">
    <subcellularLocation>
        <location evidence="1">Cell inner membrane</location>
        <topology evidence="1">Peripheral membrane protein</topology>
    </subcellularLocation>
</comment>
<dbReference type="Pfam" id="PF00005">
    <property type="entry name" value="ABC_tran"/>
    <property type="match status" value="1"/>
</dbReference>
<evidence type="ECO:0000259" key="8">
    <source>
        <dbReference type="PROSITE" id="PS50893"/>
    </source>
</evidence>
<organism evidence="9 10">
    <name type="scientific">Reyranella humidisoli</name>
    <dbReference type="NCBI Taxonomy" id="2849149"/>
    <lineage>
        <taxon>Bacteria</taxon>
        <taxon>Pseudomonadati</taxon>
        <taxon>Pseudomonadota</taxon>
        <taxon>Alphaproteobacteria</taxon>
        <taxon>Hyphomicrobiales</taxon>
        <taxon>Reyranellaceae</taxon>
        <taxon>Reyranella</taxon>
    </lineage>
</organism>
<dbReference type="PROSITE" id="PS50893">
    <property type="entry name" value="ABC_TRANSPORTER_2"/>
    <property type="match status" value="1"/>
</dbReference>
<dbReference type="InterPro" id="IPR003593">
    <property type="entry name" value="AAA+_ATPase"/>
</dbReference>
<dbReference type="InterPro" id="IPR017871">
    <property type="entry name" value="ABC_transporter-like_CS"/>
</dbReference>
<evidence type="ECO:0000256" key="2">
    <source>
        <dbReference type="ARBA" id="ARBA00005417"/>
    </source>
</evidence>
<dbReference type="Pfam" id="PF08352">
    <property type="entry name" value="oligo_HPY"/>
    <property type="match status" value="1"/>
</dbReference>
<reference evidence="9 10" key="1">
    <citation type="submission" date="2021-06" db="EMBL/GenBank/DDBJ databases">
        <authorList>
            <person name="Lee D.H."/>
        </authorList>
    </citation>
    <scope>NUCLEOTIDE SEQUENCE [LARGE SCALE GENOMIC DNA]</scope>
    <source>
        <strain evidence="9 10">MMS21-HV4-11</strain>
    </source>
</reference>
<comment type="caution">
    <text evidence="9">The sequence shown here is derived from an EMBL/GenBank/DDBJ whole genome shotgun (WGS) entry which is preliminary data.</text>
</comment>
<dbReference type="EMBL" id="JAHOPB010000001">
    <property type="protein sequence ID" value="MBU8875283.1"/>
    <property type="molecule type" value="Genomic_DNA"/>
</dbReference>
<dbReference type="InterPro" id="IPR013563">
    <property type="entry name" value="Oligopep_ABC_C"/>
</dbReference>
<dbReference type="InterPro" id="IPR050388">
    <property type="entry name" value="ABC_Ni/Peptide_Import"/>
</dbReference>
<sequence length="340" mass="36523">MAAASNNQPLLEVRNLRVEFPTRRGTLLAVDDVSFDIAPGEVLGVVGESGAGKSLTGNAIIGLLEPPGRVAGGEIRLEGRRIDNLPYEEMRKVRGARIGAIFQDPLTSLNPLYSVGHQLVETIQTHLPLSSSEARTRAIELLKEVGIPGAEMRIDHYPHQFSGGMRQRVVIALALCAGPRLIVADEPTTALDVSIQAQIIALLKRLCREHGTAVMLVTHDMGVIAETADRVAVMYAGRIAEIGPVRDVVKHARHPYTGGLMGSIPSLGVRTERLTQIDGAMPRLTEIPQGCAFNPRCTARGRRCLVERPDLMAAGTTRAACWLHDRGGVGPALGKETVDA</sequence>
<keyword evidence="6 9" id="KW-0067">ATP-binding</keyword>
<dbReference type="PANTHER" id="PTHR43297:SF2">
    <property type="entry name" value="DIPEPTIDE TRANSPORT ATP-BINDING PROTEIN DPPD"/>
    <property type="match status" value="1"/>
</dbReference>
<evidence type="ECO:0000256" key="1">
    <source>
        <dbReference type="ARBA" id="ARBA00004417"/>
    </source>
</evidence>
<evidence type="ECO:0000313" key="10">
    <source>
        <dbReference type="Proteomes" id="UP000727907"/>
    </source>
</evidence>
<keyword evidence="3" id="KW-0813">Transport</keyword>
<dbReference type="GO" id="GO:0005524">
    <property type="term" value="F:ATP binding"/>
    <property type="evidence" value="ECO:0007669"/>
    <property type="project" value="UniProtKB-KW"/>
</dbReference>
<name>A0ABS6IQ00_9HYPH</name>